<dbReference type="Gene3D" id="1.25.10.10">
    <property type="entry name" value="Leucine-rich Repeat Variant"/>
    <property type="match status" value="1"/>
</dbReference>
<dbReference type="SUPFAM" id="SSF48371">
    <property type="entry name" value="ARM repeat"/>
    <property type="match status" value="1"/>
</dbReference>
<dbReference type="RefSeq" id="WP_012969764.1">
    <property type="nucleotide sequence ID" value="NC_013851.1"/>
</dbReference>
<evidence type="ECO:0000313" key="1">
    <source>
        <dbReference type="EMBL" id="ADC61488.1"/>
    </source>
</evidence>
<organism evidence="1 2">
    <name type="scientific">Allochromatium vinosum (strain ATCC 17899 / DSM 180 / NBRC 103801 / NCIMB 10441 / D)</name>
    <name type="common">Chromatium vinosum</name>
    <dbReference type="NCBI Taxonomy" id="572477"/>
    <lineage>
        <taxon>Bacteria</taxon>
        <taxon>Pseudomonadati</taxon>
        <taxon>Pseudomonadota</taxon>
        <taxon>Gammaproteobacteria</taxon>
        <taxon>Chromatiales</taxon>
        <taxon>Chromatiaceae</taxon>
        <taxon>Allochromatium</taxon>
    </lineage>
</organism>
<evidence type="ECO:0000313" key="2">
    <source>
        <dbReference type="Proteomes" id="UP000001441"/>
    </source>
</evidence>
<keyword evidence="2" id="KW-1185">Reference proteome</keyword>
<dbReference type="InterPro" id="IPR011989">
    <property type="entry name" value="ARM-like"/>
</dbReference>
<dbReference type="Proteomes" id="UP000001441">
    <property type="component" value="Chromosome"/>
</dbReference>
<dbReference type="eggNOG" id="COG1413">
    <property type="taxonomic scope" value="Bacteria"/>
</dbReference>
<dbReference type="OrthoDB" id="4555029at2"/>
<gene>
    <name evidence="1" type="ordered locus">Alvin_0535</name>
</gene>
<dbReference type="AlphaFoldDB" id="D3RNX8"/>
<name>D3RNX8_ALLVD</name>
<dbReference type="KEGG" id="alv:Alvin_0535"/>
<proteinExistence type="predicted"/>
<reference evidence="1 2" key="1">
    <citation type="journal article" date="2011" name="Stand. Genomic Sci.">
        <title>Complete genome sequence of Allochromatium vinosum DSM 180(T).</title>
        <authorList>
            <person name="Weissgerber T."/>
            <person name="Zigann R."/>
            <person name="Bruce D."/>
            <person name="Chang Y.J."/>
            <person name="Detter J.C."/>
            <person name="Han C."/>
            <person name="Hauser L."/>
            <person name="Jeffries C.D."/>
            <person name="Land M."/>
            <person name="Munk A.C."/>
            <person name="Tapia R."/>
            <person name="Dahl C."/>
        </authorList>
    </citation>
    <scope>NUCLEOTIDE SEQUENCE [LARGE SCALE GENOMIC DNA]</scope>
    <source>
        <strain evidence="2">ATCC 17899 / DSM 180 / NBRC 103801 / NCIMB 10441 / D</strain>
    </source>
</reference>
<dbReference type="InterPro" id="IPR016024">
    <property type="entry name" value="ARM-type_fold"/>
</dbReference>
<accession>D3RNX8</accession>
<protein>
    <recommendedName>
        <fullName evidence="3">PBS lyase HEAT domain protein repeat-containing protein</fullName>
    </recommendedName>
</protein>
<dbReference type="EMBL" id="CP001896">
    <property type="protein sequence ID" value="ADC61488.1"/>
    <property type="molecule type" value="Genomic_DNA"/>
</dbReference>
<dbReference type="HOGENOM" id="CLU_1607275_0_0_6"/>
<evidence type="ECO:0008006" key="3">
    <source>
        <dbReference type="Google" id="ProtNLM"/>
    </source>
</evidence>
<sequence length="167" mass="18765">MNPDQHKLILRFATHEVSEADFLQSFDNASDGSTLALQLLHEAIDGRDTEEVELALIVGFRFGIDERHLSALLNLEPANWHQRHEDVVSALGDIRSTEAVPALYHATQWIPDYLDFDENRALAVKAIWSLGNIAGKEAEACLEKLASDPDAILRDTAREQLKRRHCV</sequence>